<reference evidence="3" key="2">
    <citation type="journal article" date="2021" name="PeerJ">
        <title>Extensive microbial diversity within the chicken gut microbiome revealed by metagenomics and culture.</title>
        <authorList>
            <person name="Gilroy R."/>
            <person name="Ravi A."/>
            <person name="Getino M."/>
            <person name="Pursley I."/>
            <person name="Horton D.L."/>
            <person name="Alikhan N.F."/>
            <person name="Baker D."/>
            <person name="Gharbi K."/>
            <person name="Hall N."/>
            <person name="Watson M."/>
            <person name="Adriaenssens E.M."/>
            <person name="Foster-Nyarko E."/>
            <person name="Jarju S."/>
            <person name="Secka A."/>
            <person name="Antonio M."/>
            <person name="Oren A."/>
            <person name="Chaudhuri R.R."/>
            <person name="La Ragione R."/>
            <person name="Hildebrand F."/>
            <person name="Pallen M.J."/>
        </authorList>
    </citation>
    <scope>NUCLEOTIDE SEQUENCE</scope>
    <source>
        <strain evidence="3">ChiSxjej2B14-6234</strain>
    </source>
</reference>
<evidence type="ECO:0000256" key="2">
    <source>
        <dbReference type="SAM" id="SignalP"/>
    </source>
</evidence>
<dbReference type="EMBL" id="DVFJ01000030">
    <property type="protein sequence ID" value="HIQ72248.1"/>
    <property type="molecule type" value="Genomic_DNA"/>
</dbReference>
<name>A0A9D0ZB10_9FIRM</name>
<feature type="signal peptide" evidence="2">
    <location>
        <begin position="1"/>
        <end position="26"/>
    </location>
</feature>
<feature type="transmembrane region" description="Helical" evidence="1">
    <location>
        <begin position="267"/>
        <end position="289"/>
    </location>
</feature>
<feature type="transmembrane region" description="Helical" evidence="1">
    <location>
        <begin position="182"/>
        <end position="201"/>
    </location>
</feature>
<proteinExistence type="predicted"/>
<gene>
    <name evidence="3" type="ORF">IAB73_08595</name>
</gene>
<sequence length="414" mass="43742">MRRRTRAALGMLGCALLACCTLSAPALLLGMDAGQTALCCAYLCLCVAITHALCACTRALWQYVPACALTCAAAALLPVCLPLRIASGALCAVLCVWRLYGRAADKPVLPDTPAYPALAVFVIACVAGAALQDERVVRLSCALCVPYALTAMAFRAQENLGAFLSRYGMIARLPERRVRAGARGMLIACCALAALCMALMALSGAERIAYLAGGLLLSCLRFLVSLLPSGGDAPQEPSLDTPGGGMGGLPAVEAAEPSAFWLLMQQVLRVLTIGALAAGAVALTVYCIYRLSRRFGEGGAQAGDRAEFIAPPTREERLRRARAKGVDVALPFTPEGAVRRAFMAAVRSRTRARPGPALTPQEIEDFAGMEPGEARSALHELYARARYGGGVTREEARALRMTLKRRAAARSARK</sequence>
<feature type="transmembrane region" description="Helical" evidence="1">
    <location>
        <begin position="67"/>
        <end position="100"/>
    </location>
</feature>
<evidence type="ECO:0000313" key="3">
    <source>
        <dbReference type="EMBL" id="HIQ72248.1"/>
    </source>
</evidence>
<keyword evidence="1" id="KW-1133">Transmembrane helix</keyword>
<evidence type="ECO:0000313" key="4">
    <source>
        <dbReference type="Proteomes" id="UP000886887"/>
    </source>
</evidence>
<feature type="transmembrane region" description="Helical" evidence="1">
    <location>
        <begin position="33"/>
        <end position="55"/>
    </location>
</feature>
<dbReference type="AlphaFoldDB" id="A0A9D0ZB10"/>
<reference evidence="3" key="1">
    <citation type="submission" date="2020-10" db="EMBL/GenBank/DDBJ databases">
        <authorList>
            <person name="Gilroy R."/>
        </authorList>
    </citation>
    <scope>NUCLEOTIDE SEQUENCE</scope>
    <source>
        <strain evidence="3">ChiSxjej2B14-6234</strain>
    </source>
</reference>
<evidence type="ECO:0000256" key="1">
    <source>
        <dbReference type="SAM" id="Phobius"/>
    </source>
</evidence>
<dbReference type="PROSITE" id="PS51257">
    <property type="entry name" value="PROKAR_LIPOPROTEIN"/>
    <property type="match status" value="1"/>
</dbReference>
<feature type="chain" id="PRO_5038362174" description="DUF4129 domain-containing protein" evidence="2">
    <location>
        <begin position="27"/>
        <end position="414"/>
    </location>
</feature>
<keyword evidence="1" id="KW-0812">Transmembrane</keyword>
<evidence type="ECO:0008006" key="5">
    <source>
        <dbReference type="Google" id="ProtNLM"/>
    </source>
</evidence>
<keyword evidence="1" id="KW-0472">Membrane</keyword>
<comment type="caution">
    <text evidence="3">The sequence shown here is derived from an EMBL/GenBank/DDBJ whole genome shotgun (WGS) entry which is preliminary data.</text>
</comment>
<organism evidence="3 4">
    <name type="scientific">Candidatus Onthenecus intestinigallinarum</name>
    <dbReference type="NCBI Taxonomy" id="2840875"/>
    <lineage>
        <taxon>Bacteria</taxon>
        <taxon>Bacillati</taxon>
        <taxon>Bacillota</taxon>
        <taxon>Clostridia</taxon>
        <taxon>Eubacteriales</taxon>
        <taxon>Candidatus Onthenecus</taxon>
    </lineage>
</organism>
<dbReference type="Proteomes" id="UP000886887">
    <property type="component" value="Unassembled WGS sequence"/>
</dbReference>
<feature type="transmembrane region" description="Helical" evidence="1">
    <location>
        <begin position="112"/>
        <end position="131"/>
    </location>
</feature>
<keyword evidence="2" id="KW-0732">Signal</keyword>
<accession>A0A9D0ZB10</accession>
<protein>
    <recommendedName>
        <fullName evidence="5">DUF4129 domain-containing protein</fullName>
    </recommendedName>
</protein>